<reference evidence="1" key="2">
    <citation type="journal article" date="2021" name="Mar. Drugs">
        <title>Genome Reduction and Secondary Metabolism of the Marine Sponge-Associated Cyanobacterium Leptothoe.</title>
        <authorList>
            <person name="Konstantinou D."/>
            <person name="Popin R.V."/>
            <person name="Fewer D.P."/>
            <person name="Sivonen K."/>
            <person name="Gkelis S."/>
        </authorList>
    </citation>
    <scope>NUCLEOTIDE SEQUENCE</scope>
    <source>
        <strain evidence="1">TAU-MAC 1115</strain>
    </source>
</reference>
<dbReference type="Gene3D" id="3.40.720.10">
    <property type="entry name" value="Alkaline Phosphatase, subunit A"/>
    <property type="match status" value="1"/>
</dbReference>
<evidence type="ECO:0000313" key="1">
    <source>
        <dbReference type="EMBL" id="MBT9317527.1"/>
    </source>
</evidence>
<gene>
    <name evidence="1" type="ORF">IXB50_19060</name>
</gene>
<reference evidence="1" key="1">
    <citation type="submission" date="2020-11" db="EMBL/GenBank/DDBJ databases">
        <authorList>
            <person name="Konstantinou D."/>
            <person name="Gkelis S."/>
            <person name="Popin R."/>
            <person name="Fewer D."/>
            <person name="Sivonen K."/>
        </authorList>
    </citation>
    <scope>NUCLEOTIDE SEQUENCE</scope>
    <source>
        <strain evidence="1">TAU-MAC 1115</strain>
    </source>
</reference>
<protein>
    <submittedName>
        <fullName evidence="1">Alkaline phosphatase family protein</fullName>
    </submittedName>
</protein>
<dbReference type="AlphaFoldDB" id="A0A947DHZ3"/>
<dbReference type="RefSeq" id="WP_215610591.1">
    <property type="nucleotide sequence ID" value="NZ_JADOES010000049.1"/>
</dbReference>
<dbReference type="Pfam" id="PF01663">
    <property type="entry name" value="Phosphodiest"/>
    <property type="match status" value="1"/>
</dbReference>
<comment type="caution">
    <text evidence="1">The sequence shown here is derived from an EMBL/GenBank/DDBJ whole genome shotgun (WGS) entry which is preliminary data.</text>
</comment>
<dbReference type="SUPFAM" id="SSF53649">
    <property type="entry name" value="Alkaline phosphatase-like"/>
    <property type="match status" value="1"/>
</dbReference>
<proteinExistence type="predicted"/>
<dbReference type="InterPro" id="IPR017850">
    <property type="entry name" value="Alkaline_phosphatase_core_sf"/>
</dbReference>
<evidence type="ECO:0000313" key="2">
    <source>
        <dbReference type="Proteomes" id="UP000717364"/>
    </source>
</evidence>
<organism evidence="1 2">
    <name type="scientific">Leptothoe spongobia TAU-MAC 1115</name>
    <dbReference type="NCBI Taxonomy" id="1967444"/>
    <lineage>
        <taxon>Bacteria</taxon>
        <taxon>Bacillati</taxon>
        <taxon>Cyanobacteriota</taxon>
        <taxon>Cyanophyceae</taxon>
        <taxon>Nodosilineales</taxon>
        <taxon>Cymatolegaceae</taxon>
        <taxon>Leptothoe</taxon>
        <taxon>Leptothoe spongobia</taxon>
    </lineage>
</organism>
<dbReference type="Proteomes" id="UP000717364">
    <property type="component" value="Unassembled WGS sequence"/>
</dbReference>
<name>A0A947DHZ3_9CYAN</name>
<keyword evidence="2" id="KW-1185">Reference proteome</keyword>
<sequence>MTALIAIGLDAADPKVLETWMAAGHLPTLARLKQQGCYGHLSNTEHYRAETPWTTFISGQAPEKTGYWGPIKYDPITYSVKEVGAYDYQDNPPFYALGDQRQVIAFDIPQSALSDDVKGMHVLGWGAHSPMTASHSTPEDALAQIIAKYGEHPAFLKDFAECRNLNALTRLQKAMSIGIERKADICASLLNEQEWDFFLTIFGETHTAGHYMWHLSQSDHPLYCMAEAGAEDLMLKTFVEVDRAIGKILDASPQPANVVIFSAHGMGANVMDVPSMVFLPELMHRYSFSGKAAIAPGKVGTPLPPVETAFDQKRGWIGEIWNRRAPLNAVSRWLRSKLPVRIQKPLDIVLNNLCQPGLLCPNVLEKQGDSLFWQPAKWYEPLWPKMKAFAIPSYSEGYIRINLKGREAQGVVNVADYETVCAELIDLLQKTTDGRTGQPLVERVVRMRQSPLDSNPNLPDADLVVLWNEAIPSDVMDTASHGRIGPVPHHRTGSHRAHGFLLADGPDIDKANFRGNGHAVDLAPTLLGLLEMDDTQEFSGQNLFGKATLTSVS</sequence>
<accession>A0A947DHZ3</accession>
<dbReference type="InterPro" id="IPR002591">
    <property type="entry name" value="Phosphodiest/P_Trfase"/>
</dbReference>
<dbReference type="EMBL" id="JADOES010000049">
    <property type="protein sequence ID" value="MBT9317527.1"/>
    <property type="molecule type" value="Genomic_DNA"/>
</dbReference>